<evidence type="ECO:0000313" key="2">
    <source>
        <dbReference type="EMBL" id="MBA8888184.1"/>
    </source>
</evidence>
<reference evidence="2 3" key="1">
    <citation type="submission" date="2020-07" db="EMBL/GenBank/DDBJ databases">
        <title>Genomic Encyclopedia of Type Strains, Phase IV (KMG-V): Genome sequencing to study the core and pangenomes of soil and plant-associated prokaryotes.</title>
        <authorList>
            <person name="Whitman W."/>
        </authorList>
    </citation>
    <scope>NUCLEOTIDE SEQUENCE [LARGE SCALE GENOMIC DNA]</scope>
    <source>
        <strain evidence="2 3">RH2WT43</strain>
    </source>
</reference>
<proteinExistence type="predicted"/>
<feature type="signal peptide" evidence="1">
    <location>
        <begin position="1"/>
        <end position="21"/>
    </location>
</feature>
<dbReference type="EMBL" id="JACGXL010000003">
    <property type="protein sequence ID" value="MBA8888184.1"/>
    <property type="molecule type" value="Genomic_DNA"/>
</dbReference>
<evidence type="ECO:0000256" key="1">
    <source>
        <dbReference type="SAM" id="SignalP"/>
    </source>
</evidence>
<protein>
    <recommendedName>
        <fullName evidence="4">Carboxypeptidase family protein</fullName>
    </recommendedName>
</protein>
<dbReference type="Proteomes" id="UP000550401">
    <property type="component" value="Unassembled WGS sequence"/>
</dbReference>
<keyword evidence="1" id="KW-0732">Signal</keyword>
<dbReference type="PROSITE" id="PS51257">
    <property type="entry name" value="PROKAR_LIPOPROTEIN"/>
    <property type="match status" value="1"/>
</dbReference>
<comment type="caution">
    <text evidence="2">The sequence shown here is derived from an EMBL/GenBank/DDBJ whole genome shotgun (WGS) entry which is preliminary data.</text>
</comment>
<dbReference type="RefSeq" id="WP_182531242.1">
    <property type="nucleotide sequence ID" value="NZ_JACGXL010000003.1"/>
</dbReference>
<accession>A0A839F7J4</accession>
<keyword evidence="3" id="KW-1185">Reference proteome</keyword>
<gene>
    <name evidence="2" type="ORF">FHW12_002408</name>
</gene>
<feature type="chain" id="PRO_5032924415" description="Carboxypeptidase family protein" evidence="1">
    <location>
        <begin position="22"/>
        <end position="454"/>
    </location>
</feature>
<dbReference type="AlphaFoldDB" id="A0A839F7J4"/>
<evidence type="ECO:0008006" key="4">
    <source>
        <dbReference type="Google" id="ProtNLM"/>
    </source>
</evidence>
<name>A0A839F7J4_9GAMM</name>
<organism evidence="2 3">
    <name type="scientific">Dokdonella fugitiva</name>
    <dbReference type="NCBI Taxonomy" id="328517"/>
    <lineage>
        <taxon>Bacteria</taxon>
        <taxon>Pseudomonadati</taxon>
        <taxon>Pseudomonadota</taxon>
        <taxon>Gammaproteobacteria</taxon>
        <taxon>Lysobacterales</taxon>
        <taxon>Rhodanobacteraceae</taxon>
        <taxon>Dokdonella</taxon>
    </lineage>
</organism>
<evidence type="ECO:0000313" key="3">
    <source>
        <dbReference type="Proteomes" id="UP000550401"/>
    </source>
</evidence>
<sequence>MRFRPACPLLLAVLVAAPAAATSCRRPAYDRDDGRRWFGTSERVFVGELVDTRDTPAARAPNGDALEAISVGGDAPSVGGYFRVEESFKGAVDPRPIRIAASLRKGRRYLVFAREEAGELRADGYCTRFVLPLDGDDPLRDAARDLLGGLRALPAAGSGGEFHVYLRDERQAPVAAELRFESPTHAFPLHTDAQGHGQLDAVPDGSYRLVTAAPAGYRYGCVPECAMLAVHDRGLDEYTLRKLPGATLRVRLVDVAGMALALPAQFDLFHEDGTRSGPLGTSSASYEIGGDARDAERGYVVPGRYRLALVLPEFSVDGMLAKTTRVTHRFDGGGAAADAPVLDVSEGDNIAQFRLPATLQPIRVRLRFAGEAFYPALRTVALHRLVGREAGAYAEDALFDVGQLGDGADGVSLRLVPGQALRYSLPGYDIDGEHDARVLAPTADADIELLVRKR</sequence>